<evidence type="ECO:0000313" key="2">
    <source>
        <dbReference type="EMBL" id="OJG91285.1"/>
    </source>
</evidence>
<evidence type="ECO:0000313" key="3">
    <source>
        <dbReference type="Proteomes" id="UP000183039"/>
    </source>
</evidence>
<dbReference type="PANTHER" id="PTHR43355:SF2">
    <property type="entry name" value="FLAVIN REDUCTASE (NADPH)"/>
    <property type="match status" value="1"/>
</dbReference>
<dbReference type="Pfam" id="PF13460">
    <property type="entry name" value="NAD_binding_10"/>
    <property type="match status" value="1"/>
</dbReference>
<comment type="caution">
    <text evidence="2">The sequence shown here is derived from an EMBL/GenBank/DDBJ whole genome shotgun (WGS) entry which is preliminary data.</text>
</comment>
<dbReference type="InterPro" id="IPR051606">
    <property type="entry name" value="Polyketide_Oxido-like"/>
</dbReference>
<evidence type="ECO:0000259" key="1">
    <source>
        <dbReference type="Pfam" id="PF13460"/>
    </source>
</evidence>
<organism evidence="2 3">
    <name type="scientific">Enterococcus silesiacus</name>
    <dbReference type="NCBI Taxonomy" id="332949"/>
    <lineage>
        <taxon>Bacteria</taxon>
        <taxon>Bacillati</taxon>
        <taxon>Bacillota</taxon>
        <taxon>Bacilli</taxon>
        <taxon>Lactobacillales</taxon>
        <taxon>Enterococcaceae</taxon>
        <taxon>Enterococcus</taxon>
    </lineage>
</organism>
<reference evidence="2 3" key="1">
    <citation type="submission" date="2014-12" db="EMBL/GenBank/DDBJ databases">
        <title>Draft genome sequences of 29 type strains of Enterococci.</title>
        <authorList>
            <person name="Zhong Z."/>
            <person name="Sun Z."/>
            <person name="Liu W."/>
            <person name="Zhang W."/>
            <person name="Zhang H."/>
        </authorList>
    </citation>
    <scope>NUCLEOTIDE SEQUENCE [LARGE SCALE GENOMIC DNA]</scope>
    <source>
        <strain evidence="2 3">DSM 22801</strain>
    </source>
</reference>
<feature type="domain" description="NAD(P)-binding" evidence="1">
    <location>
        <begin position="13"/>
        <end position="194"/>
    </location>
</feature>
<sequence length="218" mass="24050">MKEGFNMKMLILGAAGQISKMVTELILTETDHELVLYGRNLSSRISVKDPTREVIIEGDFNDQDKLKQALIGVDIAYLNDMSSPDATQAIVEAMEESGVNYLIGANVLGIYNEVAGAFGEWNTSMVGSTATQKYLKAAEVVEQSSLDYVILRLTWLYNQTGNEDYVLTEKGESFVGAQVTREAVARLITTIIHDSDKYAKTSLGVSEPDTDWAKPSFY</sequence>
<gene>
    <name evidence="2" type="ORF">RV15_GL000915</name>
</gene>
<dbReference type="InterPro" id="IPR016040">
    <property type="entry name" value="NAD(P)-bd_dom"/>
</dbReference>
<accession>A0AA91GK01</accession>
<protein>
    <recommendedName>
        <fullName evidence="1">NAD(P)-binding domain-containing protein</fullName>
    </recommendedName>
</protein>
<dbReference type="GO" id="GO:0004074">
    <property type="term" value="F:biliverdin reductase [NAD(P)H] activity"/>
    <property type="evidence" value="ECO:0007669"/>
    <property type="project" value="TreeGrafter"/>
</dbReference>
<dbReference type="PANTHER" id="PTHR43355">
    <property type="entry name" value="FLAVIN REDUCTASE (NADPH)"/>
    <property type="match status" value="1"/>
</dbReference>
<dbReference type="EMBL" id="JXLC01000016">
    <property type="protein sequence ID" value="OJG91285.1"/>
    <property type="molecule type" value="Genomic_DNA"/>
</dbReference>
<dbReference type="SUPFAM" id="SSF51735">
    <property type="entry name" value="NAD(P)-binding Rossmann-fold domains"/>
    <property type="match status" value="1"/>
</dbReference>
<proteinExistence type="predicted"/>
<dbReference type="InterPro" id="IPR036291">
    <property type="entry name" value="NAD(P)-bd_dom_sf"/>
</dbReference>
<dbReference type="Proteomes" id="UP000183039">
    <property type="component" value="Unassembled WGS sequence"/>
</dbReference>
<name>A0AA91GK01_9ENTE</name>
<dbReference type="Gene3D" id="3.40.50.720">
    <property type="entry name" value="NAD(P)-binding Rossmann-like Domain"/>
    <property type="match status" value="1"/>
</dbReference>
<dbReference type="AlphaFoldDB" id="A0AA91GK01"/>
<dbReference type="GO" id="GO:0042602">
    <property type="term" value="F:riboflavin reductase (NADPH) activity"/>
    <property type="evidence" value="ECO:0007669"/>
    <property type="project" value="TreeGrafter"/>
</dbReference>